<protein>
    <submittedName>
        <fullName evidence="1">Uncharacterized protein</fullName>
    </submittedName>
</protein>
<name>A0A6B0XYJ5_9RHOB</name>
<proteinExistence type="predicted"/>
<evidence type="ECO:0000313" key="1">
    <source>
        <dbReference type="EMBL" id="MXY32883.1"/>
    </source>
</evidence>
<comment type="caution">
    <text evidence="1">The sequence shown here is derived from an EMBL/GenBank/DDBJ whole genome shotgun (WGS) entry which is preliminary data.</text>
</comment>
<dbReference type="EMBL" id="VXRY01000082">
    <property type="protein sequence ID" value="MXY32883.1"/>
    <property type="molecule type" value="Genomic_DNA"/>
</dbReference>
<feature type="non-terminal residue" evidence="1">
    <location>
        <position position="128"/>
    </location>
</feature>
<sequence>MTGWRHSVRRVLGRVATAAAVALLSACGGTDDFAEAFRGAGDAGLADVQACAIGYDLARQVHERVALRRTVLLAPVRENSCERHALEYLRRTGFRIDETGQGGASFDIEVERMEDGDVAAVAEIGGSL</sequence>
<reference evidence="1" key="1">
    <citation type="submission" date="2019-09" db="EMBL/GenBank/DDBJ databases">
        <title>Characterisation of the sponge microbiome using genome-centric metagenomics.</title>
        <authorList>
            <person name="Engelberts J.P."/>
            <person name="Robbins S.J."/>
            <person name="De Goeij J.M."/>
            <person name="Aranda M."/>
            <person name="Bell S.C."/>
            <person name="Webster N.S."/>
        </authorList>
    </citation>
    <scope>NUCLEOTIDE SEQUENCE</scope>
    <source>
        <strain evidence="1">SB0664_bin_43</strain>
    </source>
</reference>
<accession>A0A6B0XYJ5</accession>
<dbReference type="AlphaFoldDB" id="A0A6B0XYJ5"/>
<dbReference type="PROSITE" id="PS51257">
    <property type="entry name" value="PROKAR_LIPOPROTEIN"/>
    <property type="match status" value="1"/>
</dbReference>
<gene>
    <name evidence="1" type="ORF">F4Y60_02090</name>
</gene>
<organism evidence="1">
    <name type="scientific">Boseongicola sp. SB0664_bin_43</name>
    <dbReference type="NCBI Taxonomy" id="2604844"/>
    <lineage>
        <taxon>Bacteria</taxon>
        <taxon>Pseudomonadati</taxon>
        <taxon>Pseudomonadota</taxon>
        <taxon>Alphaproteobacteria</taxon>
        <taxon>Rhodobacterales</taxon>
        <taxon>Paracoccaceae</taxon>
        <taxon>Boseongicola</taxon>
    </lineage>
</organism>